<dbReference type="InterPro" id="IPR007055">
    <property type="entry name" value="BON_dom"/>
</dbReference>
<dbReference type="PANTHER" id="PTHR34606">
    <property type="entry name" value="BON DOMAIN-CONTAINING PROTEIN"/>
    <property type="match status" value="1"/>
</dbReference>
<protein>
    <submittedName>
        <fullName evidence="3">BON domain-containing protein</fullName>
    </submittedName>
</protein>
<dbReference type="OrthoDB" id="5294487at2"/>
<dbReference type="InterPro" id="IPR014004">
    <property type="entry name" value="Transpt-assoc_nodulatn_dom_bac"/>
</dbReference>
<keyword evidence="4" id="KW-1185">Reference proteome</keyword>
<dbReference type="SMART" id="SM00749">
    <property type="entry name" value="BON"/>
    <property type="match status" value="2"/>
</dbReference>
<name>A0A4Q9H1U3_9BURK</name>
<comment type="caution">
    <text evidence="3">The sequence shown here is derived from an EMBL/GenBank/DDBJ whole genome shotgun (WGS) entry which is preliminary data.</text>
</comment>
<feature type="domain" description="BON" evidence="2">
    <location>
        <begin position="128"/>
        <end position="195"/>
    </location>
</feature>
<accession>A0A4Q9H1U3</accession>
<dbReference type="RefSeq" id="WP_130968429.1">
    <property type="nucleotide sequence ID" value="NZ_SIXI01000004.1"/>
</dbReference>
<dbReference type="Gene3D" id="3.30.1340.30">
    <property type="match status" value="1"/>
</dbReference>
<evidence type="ECO:0000313" key="4">
    <source>
        <dbReference type="Proteomes" id="UP000292120"/>
    </source>
</evidence>
<keyword evidence="1" id="KW-0732">Signal</keyword>
<dbReference type="PANTHER" id="PTHR34606:SF15">
    <property type="entry name" value="BON DOMAIN-CONTAINING PROTEIN"/>
    <property type="match status" value="1"/>
</dbReference>
<dbReference type="InterPro" id="IPR051686">
    <property type="entry name" value="Lipoprotein_DolP"/>
</dbReference>
<dbReference type="PROSITE" id="PS50914">
    <property type="entry name" value="BON"/>
    <property type="match status" value="2"/>
</dbReference>
<feature type="signal peptide" evidence="1">
    <location>
        <begin position="1"/>
        <end position="25"/>
    </location>
</feature>
<evidence type="ECO:0000256" key="1">
    <source>
        <dbReference type="SAM" id="SignalP"/>
    </source>
</evidence>
<proteinExistence type="predicted"/>
<sequence length="217" mass="23461">MNRIFKTRRWLAAAAAVVVASQLSACAPLVLGSAVGGAFVATDRRTSGAQLEDQGIEIKASSRLKESLGERAHINVNSYNRLALLTGEVASEADRQLAERTVAQVENVQKVVNELGIMGASSLTARANDVLIATKVKATLVDARDVHSNAFRVVVERGEVYLQGMVTEREGQRAAELAASVSGVQRVIKVFHLISEEELARRTPKAPEQPNERPSHR</sequence>
<gene>
    <name evidence="3" type="ORF">EYS42_12190</name>
</gene>
<feature type="chain" id="PRO_5020567952" evidence="1">
    <location>
        <begin position="26"/>
        <end position="217"/>
    </location>
</feature>
<dbReference type="EMBL" id="SIXI01000004">
    <property type="protein sequence ID" value="TBO30439.1"/>
    <property type="molecule type" value="Genomic_DNA"/>
</dbReference>
<feature type="domain" description="BON" evidence="2">
    <location>
        <begin position="52"/>
        <end position="119"/>
    </location>
</feature>
<organism evidence="3 4">
    <name type="scientific">Aquabacterium lacunae</name>
    <dbReference type="NCBI Taxonomy" id="2528630"/>
    <lineage>
        <taxon>Bacteria</taxon>
        <taxon>Pseudomonadati</taxon>
        <taxon>Pseudomonadota</taxon>
        <taxon>Betaproteobacteria</taxon>
        <taxon>Burkholderiales</taxon>
        <taxon>Aquabacterium</taxon>
    </lineage>
</organism>
<dbReference type="Pfam" id="PF04972">
    <property type="entry name" value="BON"/>
    <property type="match status" value="2"/>
</dbReference>
<evidence type="ECO:0000313" key="3">
    <source>
        <dbReference type="EMBL" id="TBO30439.1"/>
    </source>
</evidence>
<reference evidence="3 4" key="1">
    <citation type="submission" date="2019-02" db="EMBL/GenBank/DDBJ databases">
        <title>Aquabacterium sp. strain KMB7.</title>
        <authorList>
            <person name="Chen W.-M."/>
        </authorList>
    </citation>
    <scope>NUCLEOTIDE SEQUENCE [LARGE SCALE GENOMIC DNA]</scope>
    <source>
        <strain evidence="3 4">KMB7</strain>
    </source>
</reference>
<evidence type="ECO:0000259" key="2">
    <source>
        <dbReference type="PROSITE" id="PS50914"/>
    </source>
</evidence>
<dbReference type="AlphaFoldDB" id="A0A4Q9H1U3"/>
<dbReference type="Proteomes" id="UP000292120">
    <property type="component" value="Unassembled WGS sequence"/>
</dbReference>